<dbReference type="PANTHER" id="PTHR14514:SF7">
    <property type="entry name" value="KASH DOMAIN-CONTAINING PROTEIN"/>
    <property type="match status" value="1"/>
</dbReference>
<dbReference type="AlphaFoldDB" id="A0A8S3QYU2"/>
<sequence>MHNTLSPTNEIKIQISQPSPKFPTEIQHFLPNSNHRDTKQFVQTTRYKTLGLNNKDTLHFVQTRKIQKHFVQTTKIQNTMSKTTEIQNTFSKPVGKQNIRPGEDISLTLRLHKDITLTSLADTVTSHRDNVDGLQRKGTRLVSRVSTRDRALVEGRIGGGRPVPSMAKGKGRPPNQKETPRGYSVKEAEAKLAKNNSYTGFVSCGHNMVERWIAKLTTESQKVMDIVDSQNNALAEQAGEKALFQESLDKVNLWLQDKELEVQKLQGVRLASGDVEKQVDKCKTLQSEVNAYQPHLENLRKMVEPLMLDCSPELAAELKHMISEVEDRNEGLLSALKQEQGQLKDHAAARKLFETDVQKVDRWCKETEISCSTEPNLECAIQVLAEQNKHYKNLQNTSQLFASLVKEVEDRGAIFLPEIYEADKVKLEGTLKSTREKYNRVAALIKERADNTETALQSRSQVHDSVTEATDWLNNIQDQIKQLQGTPVGPTTEDANSLLEKYEVYYRKLTFIKHHFYHASSLGNNRKKLQSTEPLFMVDSDKAQQLSVESGEDARPITDSVQHLKSHIDQLKKAAGQKTKQCNQVQKSRVEFDKSMDHAISWLEQKEDILASCTAQEMEPDKVMGSLQKHNALAREALDKIAAVKDQAKLEKAHYEKMGEPIPATMQDKLNQIQSLEDSIKEAIAKKDNYLEEAKTDRMQFEMSMKQINDWTSGAEEMLDSGYDGLDYDTLTDTLSEHRDYFSEASMCQDEMEQVMELSERLLPTLDNNDKETLRQTLKNTNKKLADVMAASQRRQQSLEKHAEDWQDYKDMVFNVTEQLQDLEEQWATCEQLPVANPVMVQQQLAKSKVRFPHKVEEVRGAMSEINDKSHDLDKDGNAGSRSFINQLVDDLNDRYNTLTTTTENKQMTLQNLKGTWDEYTTLLEDVENLVNTADQRLPTIEVESAPNHELLTHLNETKNICTQIQVSEPKIEALKRCTENLQRSLPTAEAKIHTQEKLMNLLSKIGKVNSIVKIQDNANEYHALQDEVDDRGAFQTEADQDCGLQQEVAIRMDQMEQVAQQKKAKYNALGKDLPEELLRQIVDMKALETDVATVMKTKGGVTNISRLIERKSPPP</sequence>
<comment type="caution">
    <text evidence="8">The sequence shown here is derived from an EMBL/GenBank/DDBJ whole genome shotgun (WGS) entry which is preliminary data.</text>
</comment>
<dbReference type="InterPro" id="IPR018159">
    <property type="entry name" value="Spectrin/alpha-actinin"/>
</dbReference>
<dbReference type="Gene3D" id="1.20.58.60">
    <property type="match status" value="5"/>
</dbReference>
<evidence type="ECO:0000313" key="8">
    <source>
        <dbReference type="EMBL" id="CAG2199472.1"/>
    </source>
</evidence>
<evidence type="ECO:0000256" key="2">
    <source>
        <dbReference type="ARBA" id="ARBA00022553"/>
    </source>
</evidence>
<evidence type="ECO:0000256" key="1">
    <source>
        <dbReference type="ARBA" id="ARBA00004126"/>
    </source>
</evidence>
<keyword evidence="3" id="KW-0677">Repeat</keyword>
<accession>A0A8S3QYU2</accession>
<evidence type="ECO:0000256" key="6">
    <source>
        <dbReference type="SAM" id="Coils"/>
    </source>
</evidence>
<evidence type="ECO:0000256" key="5">
    <source>
        <dbReference type="ARBA" id="ARBA00023242"/>
    </source>
</evidence>
<dbReference type="SUPFAM" id="SSF46966">
    <property type="entry name" value="Spectrin repeat"/>
    <property type="match status" value="6"/>
</dbReference>
<dbReference type="EMBL" id="CAJPWZ010000721">
    <property type="protein sequence ID" value="CAG2199472.1"/>
    <property type="molecule type" value="Genomic_DNA"/>
</dbReference>
<dbReference type="Proteomes" id="UP000683360">
    <property type="component" value="Unassembled WGS sequence"/>
</dbReference>
<feature type="region of interest" description="Disordered" evidence="7">
    <location>
        <begin position="155"/>
        <end position="182"/>
    </location>
</feature>
<protein>
    <submittedName>
        <fullName evidence="8">SYNE1</fullName>
    </submittedName>
</protein>
<evidence type="ECO:0000256" key="4">
    <source>
        <dbReference type="ARBA" id="ARBA00023136"/>
    </source>
</evidence>
<dbReference type="Pfam" id="PF00435">
    <property type="entry name" value="Spectrin"/>
    <property type="match status" value="2"/>
</dbReference>
<dbReference type="GO" id="GO:0031965">
    <property type="term" value="C:nuclear membrane"/>
    <property type="evidence" value="ECO:0007669"/>
    <property type="project" value="UniProtKB-SubCell"/>
</dbReference>
<keyword evidence="4" id="KW-0472">Membrane</keyword>
<gene>
    <name evidence="8" type="ORF">MEDL_14183</name>
</gene>
<proteinExistence type="predicted"/>
<dbReference type="OrthoDB" id="6153474at2759"/>
<dbReference type="CDD" id="cd00176">
    <property type="entry name" value="SPEC"/>
    <property type="match status" value="3"/>
</dbReference>
<evidence type="ECO:0000256" key="7">
    <source>
        <dbReference type="SAM" id="MobiDB-lite"/>
    </source>
</evidence>
<dbReference type="InterPro" id="IPR002017">
    <property type="entry name" value="Spectrin_repeat"/>
</dbReference>
<keyword evidence="2" id="KW-0597">Phosphoprotein</keyword>
<evidence type="ECO:0000256" key="3">
    <source>
        <dbReference type="ARBA" id="ARBA00022737"/>
    </source>
</evidence>
<dbReference type="PANTHER" id="PTHR14514">
    <property type="entry name" value="PKA ANCHORING PROTEIN"/>
    <property type="match status" value="1"/>
</dbReference>
<keyword evidence="5" id="KW-0539">Nucleus</keyword>
<evidence type="ECO:0000313" key="9">
    <source>
        <dbReference type="Proteomes" id="UP000683360"/>
    </source>
</evidence>
<dbReference type="SMART" id="SM00150">
    <property type="entry name" value="SPEC"/>
    <property type="match status" value="5"/>
</dbReference>
<keyword evidence="6" id="KW-0175">Coiled coil</keyword>
<name>A0A8S3QYU2_MYTED</name>
<reference evidence="8" key="1">
    <citation type="submission" date="2021-03" db="EMBL/GenBank/DDBJ databases">
        <authorList>
            <person name="Bekaert M."/>
        </authorList>
    </citation>
    <scope>NUCLEOTIDE SEQUENCE</scope>
</reference>
<comment type="subcellular location">
    <subcellularLocation>
        <location evidence="1">Nucleus membrane</location>
    </subcellularLocation>
</comment>
<keyword evidence="9" id="KW-1185">Reference proteome</keyword>
<feature type="coiled-coil region" evidence="6">
    <location>
        <begin position="627"/>
        <end position="693"/>
    </location>
</feature>
<organism evidence="8 9">
    <name type="scientific">Mytilus edulis</name>
    <name type="common">Blue mussel</name>
    <dbReference type="NCBI Taxonomy" id="6550"/>
    <lineage>
        <taxon>Eukaryota</taxon>
        <taxon>Metazoa</taxon>
        <taxon>Spiralia</taxon>
        <taxon>Lophotrochozoa</taxon>
        <taxon>Mollusca</taxon>
        <taxon>Bivalvia</taxon>
        <taxon>Autobranchia</taxon>
        <taxon>Pteriomorphia</taxon>
        <taxon>Mytilida</taxon>
        <taxon>Mytiloidea</taxon>
        <taxon>Mytilidae</taxon>
        <taxon>Mytilinae</taxon>
        <taxon>Mytilus</taxon>
    </lineage>
</organism>